<feature type="signal peptide" evidence="11">
    <location>
        <begin position="1"/>
        <end position="16"/>
    </location>
</feature>
<dbReference type="GO" id="GO:0005137">
    <property type="term" value="F:interleukin-5 receptor binding"/>
    <property type="evidence" value="ECO:0007669"/>
    <property type="project" value="UniProtKB-UniRule"/>
</dbReference>
<evidence type="ECO:0000256" key="1">
    <source>
        <dbReference type="ARBA" id="ARBA00004613"/>
    </source>
</evidence>
<evidence type="ECO:0000256" key="11">
    <source>
        <dbReference type="RuleBase" id="RU363136"/>
    </source>
</evidence>
<keyword evidence="9 11" id="KW-0325">Glycoprotein</keyword>
<organism evidence="12 13">
    <name type="scientific">Heliornis fulica</name>
    <name type="common">sungrebe</name>
    <dbReference type="NCBI Taxonomy" id="54369"/>
    <lineage>
        <taxon>Eukaryota</taxon>
        <taxon>Metazoa</taxon>
        <taxon>Chordata</taxon>
        <taxon>Craniata</taxon>
        <taxon>Vertebrata</taxon>
        <taxon>Euteleostomi</taxon>
        <taxon>Archelosauria</taxon>
        <taxon>Archosauria</taxon>
        <taxon>Dinosauria</taxon>
        <taxon>Saurischia</taxon>
        <taxon>Theropoda</taxon>
        <taxon>Coelurosauria</taxon>
        <taxon>Aves</taxon>
        <taxon>Neognathae</taxon>
        <taxon>Neoaves</taxon>
        <taxon>Gruiformes</taxon>
        <taxon>Heliornithidae</taxon>
        <taxon>Heliornis</taxon>
    </lineage>
</organism>
<evidence type="ECO:0000256" key="7">
    <source>
        <dbReference type="ARBA" id="ARBA00023030"/>
    </source>
</evidence>
<dbReference type="GO" id="GO:0006955">
    <property type="term" value="P:immune response"/>
    <property type="evidence" value="ECO:0007669"/>
    <property type="project" value="UniProtKB-UniRule"/>
</dbReference>
<evidence type="ECO:0000256" key="6">
    <source>
        <dbReference type="ARBA" id="ARBA00022729"/>
    </source>
</evidence>
<dbReference type="InterPro" id="IPR000186">
    <property type="entry name" value="IL-5"/>
</dbReference>
<proteinExistence type="inferred from homology"/>
<evidence type="ECO:0000256" key="10">
    <source>
        <dbReference type="ARBA" id="ARBA00034135"/>
    </source>
</evidence>
<dbReference type="AlphaFoldDB" id="A0A7L2AYU7"/>
<dbReference type="Proteomes" id="UP000590868">
    <property type="component" value="Unassembled WGS sequence"/>
</dbReference>
<evidence type="ECO:0000256" key="2">
    <source>
        <dbReference type="ARBA" id="ARBA00006740"/>
    </source>
</evidence>
<keyword evidence="7 11" id="KW-0339">Growth factor</keyword>
<name>A0A7L2AYU7_9GRUI</name>
<comment type="similarity">
    <text evidence="2 11">Belongs to the IL-5 family.</text>
</comment>
<dbReference type="InterPro" id="IPR009079">
    <property type="entry name" value="4_helix_cytokine-like_core"/>
</dbReference>
<keyword evidence="13" id="KW-1185">Reference proteome</keyword>
<keyword evidence="6 11" id="KW-0732">Signal</keyword>
<dbReference type="PANTHER" id="PTHR48491">
    <property type="entry name" value="INTERLEUKIN-5"/>
    <property type="match status" value="1"/>
</dbReference>
<evidence type="ECO:0000256" key="5">
    <source>
        <dbReference type="ARBA" id="ARBA00022525"/>
    </source>
</evidence>
<reference evidence="12 13" key="1">
    <citation type="submission" date="2019-09" db="EMBL/GenBank/DDBJ databases">
        <title>Bird 10,000 Genomes (B10K) Project - Family phase.</title>
        <authorList>
            <person name="Zhang G."/>
        </authorList>
    </citation>
    <scope>NUCLEOTIDE SEQUENCE [LARGE SCALE GENOMIC DNA]</scope>
    <source>
        <strain evidence="12">B10K-DU-001-55</strain>
        <tissue evidence="12">Muscle</tissue>
    </source>
</reference>
<feature type="non-terminal residue" evidence="12">
    <location>
        <position position="1"/>
    </location>
</feature>
<dbReference type="GO" id="GO:0005615">
    <property type="term" value="C:extracellular space"/>
    <property type="evidence" value="ECO:0007669"/>
    <property type="project" value="UniProtKB-UniRule"/>
</dbReference>
<feature type="chain" id="PRO_5029936781" description="Interleukin-5" evidence="11">
    <location>
        <begin position="17"/>
        <end position="127"/>
    </location>
</feature>
<accession>A0A7L2AYU7</accession>
<dbReference type="SUPFAM" id="SSF47266">
    <property type="entry name" value="4-helical cytokines"/>
    <property type="match status" value="1"/>
</dbReference>
<evidence type="ECO:0000313" key="13">
    <source>
        <dbReference type="Proteomes" id="UP000590868"/>
    </source>
</evidence>
<comment type="function">
    <text evidence="11">Homodimeric cytokine expressed predominantly by T-lymphocytes and NK cells that plays an important role in the survival, differentiation, and chemotaxis of eosinophils. Acts also on activated and resting B-cells to induce immunoglobulin production, growth, and differentiation. Mechanistically, exerts its biological effects through a receptor composed of IL5RA subunit and the cytokine receptor common subunit beta/CSF2RB. Binding to the receptor leads to activation of various kinases including LYN, SYK and JAK2 and thereby propagates signals through the RAS-MAPK and JAK-STAT5 pathways respectively.</text>
</comment>
<dbReference type="EMBL" id="VXBZ01007731">
    <property type="protein sequence ID" value="NXP51169.1"/>
    <property type="molecule type" value="Genomic_DNA"/>
</dbReference>
<evidence type="ECO:0000256" key="9">
    <source>
        <dbReference type="ARBA" id="ARBA00023180"/>
    </source>
</evidence>
<dbReference type="GO" id="GO:0005125">
    <property type="term" value="F:cytokine activity"/>
    <property type="evidence" value="ECO:0007669"/>
    <property type="project" value="UniProtKB-UniRule"/>
</dbReference>
<dbReference type="Pfam" id="PF02025">
    <property type="entry name" value="IL5"/>
    <property type="match status" value="1"/>
</dbReference>
<protein>
    <recommendedName>
        <fullName evidence="3 11">Interleukin-5</fullName>
    </recommendedName>
    <alternativeName>
        <fullName evidence="11">Eosinophil differentiation factor</fullName>
    </alternativeName>
</protein>
<keyword evidence="8 11" id="KW-1015">Disulfide bond</keyword>
<evidence type="ECO:0000256" key="4">
    <source>
        <dbReference type="ARBA" id="ARBA00022514"/>
    </source>
</evidence>
<dbReference type="Gene3D" id="1.20.1250.10">
    <property type="match status" value="1"/>
</dbReference>
<evidence type="ECO:0000313" key="12">
    <source>
        <dbReference type="EMBL" id="NXP51169.1"/>
    </source>
</evidence>
<evidence type="ECO:0000256" key="8">
    <source>
        <dbReference type="ARBA" id="ARBA00023157"/>
    </source>
</evidence>
<keyword evidence="5 11" id="KW-0964">Secreted</keyword>
<comment type="subunit">
    <text evidence="10">Homodimer; disulfide-linked. Interacts with IL5RA. Interacts with CSF2RB.</text>
</comment>
<dbReference type="PANTHER" id="PTHR48491:SF1">
    <property type="entry name" value="INTERLEUKIN-5"/>
    <property type="match status" value="1"/>
</dbReference>
<dbReference type="OrthoDB" id="9116446at2759"/>
<comment type="caution">
    <text evidence="12">The sequence shown here is derived from an EMBL/GenBank/DDBJ whole genome shotgun (WGS) entry which is preliminary data.</text>
</comment>
<dbReference type="GO" id="GO:0008083">
    <property type="term" value="F:growth factor activity"/>
    <property type="evidence" value="ECO:0007669"/>
    <property type="project" value="UniProtKB-UniRule"/>
</dbReference>
<gene>
    <name evidence="12" type="primary">Il5</name>
    <name evidence="11" type="synonym">IL5</name>
    <name evidence="12" type="ORF">HELFUL_R08387</name>
</gene>
<comment type="subcellular location">
    <subcellularLocation>
        <location evidence="1 11">Secreted</location>
    </subcellularLocation>
</comment>
<evidence type="ECO:0000256" key="3">
    <source>
        <dbReference type="ARBA" id="ARBA00019463"/>
    </source>
</evidence>
<keyword evidence="4 11" id="KW-0202">Cytokine</keyword>
<feature type="non-terminal residue" evidence="12">
    <location>
        <position position="127"/>
    </location>
</feature>
<sequence length="127" mass="14347">MKTHLYLLLLALGISAAPQQSSVAELVTLLKQMCEAMAKDVQNLRIETPDTIDDVNCVSTIFKGAEQLKTHPAMKNFSVFFQKLEKLKQLLTPHLEKEGQCDTERRNATLFIGKLVMFLRKASKKAR</sequence>